<evidence type="ECO:0000256" key="9">
    <source>
        <dbReference type="ARBA" id="ARBA00064725"/>
    </source>
</evidence>
<dbReference type="VEuPathDB" id="FungiDB:SJAG_02589"/>
<keyword evidence="5" id="KW-0238">DNA-binding</keyword>
<comment type="subunit">
    <text evidence="9">Component of the RSC complex composed of at least arp9, arp42, rsc1, rsc4, rsc7, rsc9, rsc58, sfh1, snf21, ssr1, ssr2, ssr3 and ssr4. The complex interacts with histone and histone variant components of centromeric chromatin. Component of the SWI/SNF global transcription activator complex composed of at least arp9, arp42, snf5, snf22, snf30, sbf59, sol1, ssr1, ssr2, ssr3, ssr4 and tfg3.</text>
</comment>
<dbReference type="InterPro" id="IPR032451">
    <property type="entry name" value="SMARCC_C"/>
</dbReference>
<dbReference type="OrthoDB" id="118550at2759"/>
<evidence type="ECO:0000313" key="14">
    <source>
        <dbReference type="EMBL" id="EEB07502.1"/>
    </source>
</evidence>
<dbReference type="PANTHER" id="PTHR12802">
    <property type="entry name" value="SWI/SNF COMPLEX-RELATED"/>
    <property type="match status" value="1"/>
</dbReference>
<dbReference type="PROSITE" id="PS50934">
    <property type="entry name" value="SWIRM"/>
    <property type="match status" value="1"/>
</dbReference>
<evidence type="ECO:0000259" key="12">
    <source>
        <dbReference type="PROSITE" id="PS50934"/>
    </source>
</evidence>
<evidence type="ECO:0000256" key="1">
    <source>
        <dbReference type="ARBA" id="ARBA00022723"/>
    </source>
</evidence>
<dbReference type="GO" id="GO:0006357">
    <property type="term" value="P:regulation of transcription by RNA polymerase II"/>
    <property type="evidence" value="ECO:0007669"/>
    <property type="project" value="UniProtKB-ARBA"/>
</dbReference>
<keyword evidence="4" id="KW-0805">Transcription regulation</keyword>
<keyword evidence="2" id="KW-0863">Zinc-finger</keyword>
<dbReference type="GO" id="GO:0045815">
    <property type="term" value="P:transcription initiation-coupled chromatin remodeling"/>
    <property type="evidence" value="ECO:0007669"/>
    <property type="project" value="UniProtKB-ARBA"/>
</dbReference>
<feature type="compositionally biased region" description="Polar residues" evidence="10">
    <location>
        <begin position="411"/>
        <end position="429"/>
    </location>
</feature>
<evidence type="ECO:0000259" key="13">
    <source>
        <dbReference type="PROSITE" id="PS51293"/>
    </source>
</evidence>
<dbReference type="STRING" id="402676.B6K0N1"/>
<dbReference type="SUPFAM" id="SSF46689">
    <property type="entry name" value="Homeodomain-like"/>
    <property type="match status" value="2"/>
</dbReference>
<sequence length="584" mass="66208">MDVTAADVAMKEESLEPSVHGADSGTTLTPESNAKATLLQQTPQCEIPPFAQWFDMKTIHDIEKKSLPEFFDGKNKSKTPVVYKDYRDFMICAYRMQPDVYLTFTACRRNLAGDVCVILRVHRFLEQWGLINYSVRPETRPSKIAPPYTGHFQVYADTPRGLAPLVPPLAPSIPKSQSKPIQSVTANRKNIYNPETSNIISGTHSSTHATNSPALQQTKNGLNGPHNSLDLSCISCAKAVQNTTHYESNTPDRFQLCATCFEEQKFPNGLGLHNFVKIPSDNEQQEHKWTSQELLLLSEGIELYPNDWKKVSEHVGTKNADECILKFLQIPPSDAELHKAKDYEYRASIGFIQKENPIVSLVSFLAKLADPCSLAKDLNIDLHNISEQLRTESAKFPKEENGQEVKHELEGSTQDSSMEIDSEQANNEETSSKVKTEATDETTVESEREQAQPEKPSISVQNVPPEKGDLMQEDKKTEVNKDEERNSPNDAGTKKEGEKKTLSSEDEKSIIELNRKLVQKQIEKLTLRLSHFEKLEQHLRLESQELEKMRQDVYYEKLYMRRELLNSRRRLEQNIHNSDGVLPA</sequence>
<dbReference type="FunFam" id="1.10.10.60:FF:000014">
    <property type="entry name" value="SWI/SNF complex subunit SMARCC2 isoform C"/>
    <property type="match status" value="1"/>
</dbReference>
<dbReference type="InterPro" id="IPR017884">
    <property type="entry name" value="SANT_dom"/>
</dbReference>
<dbReference type="EMBL" id="KE651166">
    <property type="protein sequence ID" value="EEB07502.1"/>
    <property type="molecule type" value="Genomic_DNA"/>
</dbReference>
<feature type="domain" description="Myb-like" evidence="11">
    <location>
        <begin position="281"/>
        <end position="331"/>
    </location>
</feature>
<keyword evidence="16" id="KW-1185">Reference proteome</keyword>
<evidence type="ECO:0000256" key="6">
    <source>
        <dbReference type="ARBA" id="ARBA00023163"/>
    </source>
</evidence>
<evidence type="ECO:0000259" key="11">
    <source>
        <dbReference type="PROSITE" id="PS50090"/>
    </source>
</evidence>
<feature type="domain" description="SANT" evidence="13">
    <location>
        <begin position="284"/>
        <end position="335"/>
    </location>
</feature>
<dbReference type="SMART" id="SM00717">
    <property type="entry name" value="SANT"/>
    <property type="match status" value="1"/>
</dbReference>
<keyword evidence="3" id="KW-0862">Zinc</keyword>
<dbReference type="RefSeq" id="XP_002173795.1">
    <property type="nucleotide sequence ID" value="XM_002173759.2"/>
</dbReference>
<dbReference type="PROSITE" id="PS51293">
    <property type="entry name" value="SANT"/>
    <property type="match status" value="1"/>
</dbReference>
<feature type="region of interest" description="Disordered" evidence="10">
    <location>
        <begin position="195"/>
        <end position="214"/>
    </location>
</feature>
<dbReference type="GeneID" id="7047695"/>
<gene>
    <name evidence="15" type="primary">ssr1</name>
    <name evidence="14" type="ORF">SJAG_02589</name>
</gene>
<keyword evidence="1" id="KW-0479">Metal-binding</keyword>
<name>B6K0N1_SCHJY</name>
<dbReference type="GO" id="GO:0008270">
    <property type="term" value="F:zinc ion binding"/>
    <property type="evidence" value="ECO:0007669"/>
    <property type="project" value="UniProtKB-KW"/>
</dbReference>
<accession>B6K0N1</accession>
<proteinExistence type="predicted"/>
<evidence type="ECO:0000256" key="2">
    <source>
        <dbReference type="ARBA" id="ARBA00022771"/>
    </source>
</evidence>
<dbReference type="PANTHER" id="PTHR12802:SF41">
    <property type="entry name" value="BRAHMA ASSOCIATED PROTEIN 155 KDA"/>
    <property type="match status" value="1"/>
</dbReference>
<evidence type="ECO:0000256" key="5">
    <source>
        <dbReference type="ARBA" id="ARBA00023125"/>
    </source>
</evidence>
<dbReference type="GO" id="GO:0045893">
    <property type="term" value="P:positive regulation of DNA-templated transcription"/>
    <property type="evidence" value="ECO:0000318"/>
    <property type="project" value="GO_Central"/>
</dbReference>
<dbReference type="GO" id="GO:0042393">
    <property type="term" value="F:histone binding"/>
    <property type="evidence" value="ECO:0000318"/>
    <property type="project" value="GO_Central"/>
</dbReference>
<dbReference type="Gene3D" id="1.10.10.10">
    <property type="entry name" value="Winged helix-like DNA-binding domain superfamily/Winged helix DNA-binding domain"/>
    <property type="match status" value="1"/>
</dbReference>
<dbReference type="InterPro" id="IPR009057">
    <property type="entry name" value="Homeodomain-like_sf"/>
</dbReference>
<dbReference type="Pfam" id="PF16495">
    <property type="entry name" value="SWIRM-assoc_1"/>
    <property type="match status" value="1"/>
</dbReference>
<evidence type="ECO:0000313" key="15">
    <source>
        <dbReference type="JaponicusDB" id="SJAG_02589"/>
    </source>
</evidence>
<dbReference type="GO" id="GO:0016514">
    <property type="term" value="C:SWI/SNF complex"/>
    <property type="evidence" value="ECO:0000318"/>
    <property type="project" value="GO_Central"/>
</dbReference>
<dbReference type="CDD" id="cd00167">
    <property type="entry name" value="SANT"/>
    <property type="match status" value="1"/>
</dbReference>
<dbReference type="FunFam" id="1.10.10.10:FF:000020">
    <property type="entry name" value="SWI/SNF complex subunit SMARCC2 isoform c"/>
    <property type="match status" value="1"/>
</dbReference>
<evidence type="ECO:0000256" key="7">
    <source>
        <dbReference type="ARBA" id="ARBA00023242"/>
    </source>
</evidence>
<evidence type="ECO:0000256" key="8">
    <source>
        <dbReference type="ARBA" id="ARBA00058697"/>
    </source>
</evidence>
<dbReference type="Pfam" id="PF00249">
    <property type="entry name" value="Myb_DNA-binding"/>
    <property type="match status" value="1"/>
</dbReference>
<dbReference type="GO" id="GO:0003677">
    <property type="term" value="F:DNA binding"/>
    <property type="evidence" value="ECO:0007669"/>
    <property type="project" value="UniProtKB-KW"/>
</dbReference>
<keyword evidence="6" id="KW-0804">Transcription</keyword>
<dbReference type="GO" id="GO:0016586">
    <property type="term" value="C:RSC-type complex"/>
    <property type="evidence" value="ECO:0007669"/>
    <property type="project" value="EnsemblFungi"/>
</dbReference>
<evidence type="ECO:0000256" key="4">
    <source>
        <dbReference type="ARBA" id="ARBA00023015"/>
    </source>
</evidence>
<evidence type="ECO:0000256" key="10">
    <source>
        <dbReference type="SAM" id="MobiDB-lite"/>
    </source>
</evidence>
<dbReference type="Proteomes" id="UP000001744">
    <property type="component" value="Unassembled WGS sequence"/>
</dbReference>
<dbReference type="eggNOG" id="KOG1279">
    <property type="taxonomic scope" value="Eukaryota"/>
</dbReference>
<feature type="domain" description="SWIRM" evidence="12">
    <location>
        <begin position="45"/>
        <end position="142"/>
    </location>
</feature>
<dbReference type="PROSITE" id="PS50090">
    <property type="entry name" value="MYB_LIKE"/>
    <property type="match status" value="1"/>
</dbReference>
<dbReference type="HOGENOM" id="CLU_004447_3_1_1"/>
<dbReference type="Gene3D" id="1.10.10.60">
    <property type="entry name" value="Homeodomain-like"/>
    <property type="match status" value="1"/>
</dbReference>
<comment type="function">
    <text evidence="8">Component of the chromatin structure remodeling complex (RSC), which is involved in transcription regulation and nucleosome positioning. Controls particularly membrane and organelle development genes. Part of the SWI/SNF complex, an ATP-dependent chromatin remodeling complex, required for the positive and negative regulation of gene expression of a large number of genes. It changes chromatin structure by altering DNA-histone contacts within a nucleosome, leading eventually to a change in nucleosome position, thus facilitating or repressing binding of gene-specific transcription factors.</text>
</comment>
<reference evidence="14 16" key="1">
    <citation type="journal article" date="2011" name="Science">
        <title>Comparative functional genomics of the fission yeasts.</title>
        <authorList>
            <person name="Rhind N."/>
            <person name="Chen Z."/>
            <person name="Yassour M."/>
            <person name="Thompson D.A."/>
            <person name="Haas B.J."/>
            <person name="Habib N."/>
            <person name="Wapinski I."/>
            <person name="Roy S."/>
            <person name="Lin M.F."/>
            <person name="Heiman D.I."/>
            <person name="Young S.K."/>
            <person name="Furuya K."/>
            <person name="Guo Y."/>
            <person name="Pidoux A."/>
            <person name="Chen H.M."/>
            <person name="Robbertse B."/>
            <person name="Goldberg J.M."/>
            <person name="Aoki K."/>
            <person name="Bayne E.H."/>
            <person name="Berlin A.M."/>
            <person name="Desjardins C.A."/>
            <person name="Dobbs E."/>
            <person name="Dukaj L."/>
            <person name="Fan L."/>
            <person name="FitzGerald M.G."/>
            <person name="French C."/>
            <person name="Gujja S."/>
            <person name="Hansen K."/>
            <person name="Keifenheim D."/>
            <person name="Levin J.Z."/>
            <person name="Mosher R.A."/>
            <person name="Mueller C.A."/>
            <person name="Pfiffner J."/>
            <person name="Priest M."/>
            <person name="Russ C."/>
            <person name="Smialowska A."/>
            <person name="Swoboda P."/>
            <person name="Sykes S.M."/>
            <person name="Vaughn M."/>
            <person name="Vengrova S."/>
            <person name="Yoder R."/>
            <person name="Zeng Q."/>
            <person name="Allshire R."/>
            <person name="Baulcombe D."/>
            <person name="Birren B.W."/>
            <person name="Brown W."/>
            <person name="Ekwall K."/>
            <person name="Kellis M."/>
            <person name="Leatherwood J."/>
            <person name="Levin H."/>
            <person name="Margalit H."/>
            <person name="Martienssen R."/>
            <person name="Nieduszynski C.A."/>
            <person name="Spatafora J.W."/>
            <person name="Friedman N."/>
            <person name="Dalgaard J.Z."/>
            <person name="Baumann P."/>
            <person name="Niki H."/>
            <person name="Regev A."/>
            <person name="Nusbaum C."/>
        </authorList>
    </citation>
    <scope>NUCLEOTIDE SEQUENCE [LARGE SCALE GENOMIC DNA]</scope>
    <source>
        <strain evidence="16">yFS275 / FY16936</strain>
    </source>
</reference>
<protein>
    <submittedName>
        <fullName evidence="14">SWI/SNF and RSC complex subunit Ssr1</fullName>
    </submittedName>
</protein>
<dbReference type="InterPro" id="IPR007526">
    <property type="entry name" value="SWIRM"/>
</dbReference>
<feature type="compositionally biased region" description="Basic and acidic residues" evidence="10">
    <location>
        <begin position="466"/>
        <end position="508"/>
    </location>
</feature>
<feature type="region of interest" description="Disordered" evidence="10">
    <location>
        <begin position="391"/>
        <end position="508"/>
    </location>
</feature>
<dbReference type="AlphaFoldDB" id="B6K0N1"/>
<keyword evidence="7" id="KW-0539">Nucleus</keyword>
<dbReference type="InterPro" id="IPR001005">
    <property type="entry name" value="SANT/Myb"/>
</dbReference>
<dbReference type="Pfam" id="PF04433">
    <property type="entry name" value="SWIRM"/>
    <property type="match status" value="1"/>
</dbReference>
<organism evidence="14 16">
    <name type="scientific">Schizosaccharomyces japonicus (strain yFS275 / FY16936)</name>
    <name type="common">Fission yeast</name>
    <dbReference type="NCBI Taxonomy" id="402676"/>
    <lineage>
        <taxon>Eukaryota</taxon>
        <taxon>Fungi</taxon>
        <taxon>Dikarya</taxon>
        <taxon>Ascomycota</taxon>
        <taxon>Taphrinomycotina</taxon>
        <taxon>Schizosaccharomycetes</taxon>
        <taxon>Schizosaccharomycetales</taxon>
        <taxon>Schizosaccharomycetaceae</taxon>
        <taxon>Schizosaccharomyces</taxon>
    </lineage>
</organism>
<feature type="compositionally biased region" description="Basic and acidic residues" evidence="10">
    <location>
        <begin position="391"/>
        <end position="410"/>
    </location>
</feature>
<evidence type="ECO:0000313" key="16">
    <source>
        <dbReference type="Proteomes" id="UP000001744"/>
    </source>
</evidence>
<dbReference type="JaponicusDB" id="SJAG_02589">
    <property type="gene designation" value="ssr1"/>
</dbReference>
<dbReference type="InterPro" id="IPR036388">
    <property type="entry name" value="WH-like_DNA-bd_sf"/>
</dbReference>
<dbReference type="OMA" id="EWAQWFD"/>
<evidence type="ECO:0000256" key="3">
    <source>
        <dbReference type="ARBA" id="ARBA00022833"/>
    </source>
</evidence>